<dbReference type="SUPFAM" id="SSF52058">
    <property type="entry name" value="L domain-like"/>
    <property type="match status" value="1"/>
</dbReference>
<dbReference type="EMBL" id="JAHRHJ020000001">
    <property type="protein sequence ID" value="KAH9330566.1"/>
    <property type="molecule type" value="Genomic_DNA"/>
</dbReference>
<gene>
    <name evidence="1" type="ORF">KI387_002674</name>
</gene>
<dbReference type="Proteomes" id="UP000824469">
    <property type="component" value="Unassembled WGS sequence"/>
</dbReference>
<keyword evidence="2" id="KW-1185">Reference proteome</keyword>
<evidence type="ECO:0000313" key="2">
    <source>
        <dbReference type="Proteomes" id="UP000824469"/>
    </source>
</evidence>
<proteinExistence type="predicted"/>
<protein>
    <submittedName>
        <fullName evidence="1">Uncharacterized protein</fullName>
    </submittedName>
</protein>
<comment type="caution">
    <text evidence="1">The sequence shown here is derived from an EMBL/GenBank/DDBJ whole genome shotgun (WGS) entry which is preliminary data.</text>
</comment>
<feature type="non-terminal residue" evidence="1">
    <location>
        <position position="156"/>
    </location>
</feature>
<sequence>ICGLKGLPHGFQALPSLHQLPQKNLSLSTLLCEFENMVSLLHLDITTCPILDGAKMERIVNLQKCSFVYMGSSIKLMECWEEKRKEEQNLLVVRSSRDKHDLGREQDRTLRVALLGGAYIELDSSRDELIEHSSLLAHNNTTLLFIVLSVHIKQQY</sequence>
<name>A0AA38GXW7_TAXCH</name>
<organism evidence="1 2">
    <name type="scientific">Taxus chinensis</name>
    <name type="common">Chinese yew</name>
    <name type="synonym">Taxus wallichiana var. chinensis</name>
    <dbReference type="NCBI Taxonomy" id="29808"/>
    <lineage>
        <taxon>Eukaryota</taxon>
        <taxon>Viridiplantae</taxon>
        <taxon>Streptophyta</taxon>
        <taxon>Embryophyta</taxon>
        <taxon>Tracheophyta</taxon>
        <taxon>Spermatophyta</taxon>
        <taxon>Pinopsida</taxon>
        <taxon>Pinidae</taxon>
        <taxon>Conifers II</taxon>
        <taxon>Cupressales</taxon>
        <taxon>Taxaceae</taxon>
        <taxon>Taxus</taxon>
    </lineage>
</organism>
<reference evidence="1 2" key="1">
    <citation type="journal article" date="2021" name="Nat. Plants">
        <title>The Taxus genome provides insights into paclitaxel biosynthesis.</title>
        <authorList>
            <person name="Xiong X."/>
            <person name="Gou J."/>
            <person name="Liao Q."/>
            <person name="Li Y."/>
            <person name="Zhou Q."/>
            <person name="Bi G."/>
            <person name="Li C."/>
            <person name="Du R."/>
            <person name="Wang X."/>
            <person name="Sun T."/>
            <person name="Guo L."/>
            <person name="Liang H."/>
            <person name="Lu P."/>
            <person name="Wu Y."/>
            <person name="Zhang Z."/>
            <person name="Ro D.K."/>
            <person name="Shang Y."/>
            <person name="Huang S."/>
            <person name="Yan J."/>
        </authorList>
    </citation>
    <scope>NUCLEOTIDE SEQUENCE [LARGE SCALE GENOMIC DNA]</scope>
    <source>
        <strain evidence="1">Ta-2019</strain>
    </source>
</reference>
<dbReference type="AlphaFoldDB" id="A0AA38GXW7"/>
<accession>A0AA38GXW7</accession>
<evidence type="ECO:0000313" key="1">
    <source>
        <dbReference type="EMBL" id="KAH9330566.1"/>
    </source>
</evidence>